<evidence type="ECO:0000256" key="8">
    <source>
        <dbReference type="SAM" id="Phobius"/>
    </source>
</evidence>
<keyword evidence="6 8" id="KW-1133">Transmembrane helix</keyword>
<feature type="transmembrane region" description="Helical" evidence="8">
    <location>
        <begin position="145"/>
        <end position="170"/>
    </location>
</feature>
<dbReference type="CDD" id="cd06550">
    <property type="entry name" value="TM_ABC_iron-siderophores_like"/>
    <property type="match status" value="1"/>
</dbReference>
<sequence>MGHKWAVPTLSILSVITLLAAASFGAANISFSDVINVVLHNTFGTAMFGMTEVSGIAERIVMELRFPRILLAFIAGAGLSVAGSVLQTVTRNPLADPYLFGISSGASFGAVLVITLFSGSGLFAESSSGLFASSSGGSGSGLFELLGWISLPLGAFLGAGVSVLMVLTLCGRNMSSQIERMLLSGVAISFMFGALTSLLLYFSSPQAAASVLFWSLGSFAKASWEGLLFPAVVVCAATGIILLFKRQIMAMRAGDETAHTLGINVSRLRLQMLLLCSLITAILVANCGGIGFVGLMIPHTVRMLFPGRFPLITTALVGGLFMVWIDVLARTMLSSQELPVGIITAVIGSIFFLFILGSRR</sequence>
<comment type="subcellular location">
    <subcellularLocation>
        <location evidence="1">Cell membrane</location>
        <topology evidence="1">Multi-pass membrane protein</topology>
    </subcellularLocation>
</comment>
<dbReference type="PANTHER" id="PTHR30472:SF67">
    <property type="entry name" value="PERMEASE OF ABC TRANSPORTER-RELATED"/>
    <property type="match status" value="1"/>
</dbReference>
<feature type="transmembrane region" description="Helical" evidence="8">
    <location>
        <begin position="182"/>
        <end position="202"/>
    </location>
</feature>
<reference evidence="9 10" key="1">
    <citation type="submission" date="2018-12" db="EMBL/GenBank/DDBJ databases">
        <authorList>
            <person name="Yu L."/>
        </authorList>
    </citation>
    <scope>NUCLEOTIDE SEQUENCE [LARGE SCALE GENOMIC DNA]</scope>
    <source>
        <strain evidence="9 10">HAW-EB5</strain>
    </source>
</reference>
<evidence type="ECO:0000256" key="1">
    <source>
        <dbReference type="ARBA" id="ARBA00004651"/>
    </source>
</evidence>
<evidence type="ECO:0000313" key="9">
    <source>
        <dbReference type="EMBL" id="RTR28600.1"/>
    </source>
</evidence>
<evidence type="ECO:0000256" key="5">
    <source>
        <dbReference type="ARBA" id="ARBA00022692"/>
    </source>
</evidence>
<keyword evidence="4" id="KW-1003">Cell membrane</keyword>
<dbReference type="Proteomes" id="UP000282060">
    <property type="component" value="Unassembled WGS sequence"/>
</dbReference>
<gene>
    <name evidence="9" type="ORF">EKG39_18785</name>
</gene>
<dbReference type="InterPro" id="IPR037294">
    <property type="entry name" value="ABC_BtuC-like"/>
</dbReference>
<keyword evidence="3" id="KW-0813">Transport</keyword>
<dbReference type="AlphaFoldDB" id="A0A3S0RHL5"/>
<dbReference type="GO" id="GO:0005886">
    <property type="term" value="C:plasma membrane"/>
    <property type="evidence" value="ECO:0007669"/>
    <property type="project" value="UniProtKB-SubCell"/>
</dbReference>
<feature type="transmembrane region" description="Helical" evidence="8">
    <location>
        <begin position="272"/>
        <end position="297"/>
    </location>
</feature>
<evidence type="ECO:0000256" key="4">
    <source>
        <dbReference type="ARBA" id="ARBA00022475"/>
    </source>
</evidence>
<comment type="similarity">
    <text evidence="2">Belongs to the binding-protein-dependent transport system permease family. FecCD subfamily.</text>
</comment>
<feature type="transmembrane region" description="Helical" evidence="8">
    <location>
        <begin position="98"/>
        <end position="125"/>
    </location>
</feature>
<dbReference type="Pfam" id="PF01032">
    <property type="entry name" value="FecCD"/>
    <property type="match status" value="1"/>
</dbReference>
<dbReference type="InterPro" id="IPR000522">
    <property type="entry name" value="ABC_transptr_permease_BtuC"/>
</dbReference>
<evidence type="ECO:0000313" key="10">
    <source>
        <dbReference type="Proteomes" id="UP000282060"/>
    </source>
</evidence>
<dbReference type="Gene3D" id="1.10.3470.10">
    <property type="entry name" value="ABC transporter involved in vitamin B12 uptake, BtuC"/>
    <property type="match status" value="1"/>
</dbReference>
<evidence type="ECO:0000256" key="3">
    <source>
        <dbReference type="ARBA" id="ARBA00022448"/>
    </source>
</evidence>
<keyword evidence="5 8" id="KW-0812">Transmembrane</keyword>
<evidence type="ECO:0000256" key="2">
    <source>
        <dbReference type="ARBA" id="ARBA00007935"/>
    </source>
</evidence>
<dbReference type="SUPFAM" id="SSF81345">
    <property type="entry name" value="ABC transporter involved in vitamin B12 uptake, BtuC"/>
    <property type="match status" value="1"/>
</dbReference>
<dbReference type="GO" id="GO:0022857">
    <property type="term" value="F:transmembrane transporter activity"/>
    <property type="evidence" value="ECO:0007669"/>
    <property type="project" value="InterPro"/>
</dbReference>
<dbReference type="GO" id="GO:0033214">
    <property type="term" value="P:siderophore-iron import into cell"/>
    <property type="evidence" value="ECO:0007669"/>
    <property type="project" value="TreeGrafter"/>
</dbReference>
<comment type="caution">
    <text evidence="9">The sequence shown here is derived from an EMBL/GenBank/DDBJ whole genome shotgun (WGS) entry which is preliminary data.</text>
</comment>
<evidence type="ECO:0000256" key="6">
    <source>
        <dbReference type="ARBA" id="ARBA00022989"/>
    </source>
</evidence>
<accession>A0A3S0RHL5</accession>
<keyword evidence="10" id="KW-1185">Reference proteome</keyword>
<keyword evidence="7 8" id="KW-0472">Membrane</keyword>
<proteinExistence type="inferred from homology"/>
<dbReference type="OrthoDB" id="9055647at2"/>
<name>A0A3S0RHL5_9GAMM</name>
<organism evidence="9 10">
    <name type="scientific">Shewanella atlantica</name>
    <dbReference type="NCBI Taxonomy" id="271099"/>
    <lineage>
        <taxon>Bacteria</taxon>
        <taxon>Pseudomonadati</taxon>
        <taxon>Pseudomonadota</taxon>
        <taxon>Gammaproteobacteria</taxon>
        <taxon>Alteromonadales</taxon>
        <taxon>Shewanellaceae</taxon>
        <taxon>Shewanella</taxon>
    </lineage>
</organism>
<feature type="transmembrane region" description="Helical" evidence="8">
    <location>
        <begin position="222"/>
        <end position="244"/>
    </location>
</feature>
<dbReference type="PANTHER" id="PTHR30472">
    <property type="entry name" value="FERRIC ENTEROBACTIN TRANSPORT SYSTEM PERMEASE PROTEIN"/>
    <property type="match status" value="1"/>
</dbReference>
<feature type="transmembrane region" description="Helical" evidence="8">
    <location>
        <begin position="338"/>
        <end position="357"/>
    </location>
</feature>
<evidence type="ECO:0000256" key="7">
    <source>
        <dbReference type="ARBA" id="ARBA00023136"/>
    </source>
</evidence>
<dbReference type="EMBL" id="RXNV01000012">
    <property type="protein sequence ID" value="RTR28600.1"/>
    <property type="molecule type" value="Genomic_DNA"/>
</dbReference>
<feature type="transmembrane region" description="Helical" evidence="8">
    <location>
        <begin position="69"/>
        <end position="86"/>
    </location>
</feature>
<feature type="transmembrane region" description="Helical" evidence="8">
    <location>
        <begin position="309"/>
        <end position="329"/>
    </location>
</feature>
<protein>
    <submittedName>
        <fullName evidence="9">Iron ABC transporter permease</fullName>
    </submittedName>
</protein>